<dbReference type="PANTHER" id="PTHR30435:SF2">
    <property type="entry name" value="FLAGELLAR BASAL-BODY ROD PROTEIN FLGC"/>
    <property type="match status" value="1"/>
</dbReference>
<protein>
    <recommendedName>
        <fullName evidence="3 6">Flagellar basal-body rod protein FlgC</fullName>
    </recommendedName>
</protein>
<comment type="subunit">
    <text evidence="5 6">The basal body constitutes a major portion of the flagellar organelle and consists of four rings (L,P,S, and M) mounted on a central rod. The rod consists of about 26 subunits of FlgG in the distal portion, and FlgB, FlgC and FlgF are thought to build up the proximal portion of the rod with about 6 subunits each.</text>
</comment>
<keyword evidence="9" id="KW-0282">Flagellum</keyword>
<accession>A0A316D817</accession>
<keyword evidence="9" id="KW-0966">Cell projection</keyword>
<name>A0A316D817_9BACL</name>
<organism evidence="9 10">
    <name type="scientific">Tumebacillus permanentifrigoris</name>
    <dbReference type="NCBI Taxonomy" id="378543"/>
    <lineage>
        <taxon>Bacteria</taxon>
        <taxon>Bacillati</taxon>
        <taxon>Bacillota</taxon>
        <taxon>Bacilli</taxon>
        <taxon>Bacillales</taxon>
        <taxon>Alicyclobacillaceae</taxon>
        <taxon>Tumebacillus</taxon>
    </lineage>
</organism>
<comment type="caution">
    <text evidence="9">The sequence shown here is derived from an EMBL/GenBank/DDBJ whole genome shotgun (WGS) entry which is preliminary data.</text>
</comment>
<evidence type="ECO:0000259" key="8">
    <source>
        <dbReference type="Pfam" id="PF06429"/>
    </source>
</evidence>
<keyword evidence="9" id="KW-0969">Cilium</keyword>
<dbReference type="GO" id="GO:0071978">
    <property type="term" value="P:bacterial-type flagellum-dependent swarming motility"/>
    <property type="evidence" value="ECO:0007669"/>
    <property type="project" value="TreeGrafter"/>
</dbReference>
<keyword evidence="4 6" id="KW-0975">Bacterial flagellum</keyword>
<dbReference type="EMBL" id="QGGL01000009">
    <property type="protein sequence ID" value="PWK12717.1"/>
    <property type="molecule type" value="Genomic_DNA"/>
</dbReference>
<evidence type="ECO:0000256" key="2">
    <source>
        <dbReference type="ARBA" id="ARBA00009677"/>
    </source>
</evidence>
<evidence type="ECO:0000256" key="3">
    <source>
        <dbReference type="ARBA" id="ARBA00017941"/>
    </source>
</evidence>
<comment type="similarity">
    <text evidence="2">Belongs to the flagella basal body rod proteins family.</text>
</comment>
<dbReference type="Pfam" id="PF06429">
    <property type="entry name" value="Flg_bbr_C"/>
    <property type="match status" value="1"/>
</dbReference>
<dbReference type="PANTHER" id="PTHR30435">
    <property type="entry name" value="FLAGELLAR PROTEIN"/>
    <property type="match status" value="1"/>
</dbReference>
<dbReference type="InterPro" id="IPR001444">
    <property type="entry name" value="Flag_bb_rod_N"/>
</dbReference>
<evidence type="ECO:0000313" key="10">
    <source>
        <dbReference type="Proteomes" id="UP000245634"/>
    </source>
</evidence>
<evidence type="ECO:0000256" key="6">
    <source>
        <dbReference type="RuleBase" id="RU362062"/>
    </source>
</evidence>
<dbReference type="OrthoDB" id="9794148at2"/>
<dbReference type="InterPro" id="IPR006299">
    <property type="entry name" value="FlgC"/>
</dbReference>
<evidence type="ECO:0000256" key="5">
    <source>
        <dbReference type="ARBA" id="ARBA00025933"/>
    </source>
</evidence>
<evidence type="ECO:0000256" key="4">
    <source>
        <dbReference type="ARBA" id="ARBA00023143"/>
    </source>
</evidence>
<feature type="domain" description="Flagellar basal body rod protein N-terminal" evidence="7">
    <location>
        <begin position="7"/>
        <end position="35"/>
    </location>
</feature>
<proteinExistence type="inferred from homology"/>
<dbReference type="GO" id="GO:0030694">
    <property type="term" value="C:bacterial-type flagellum basal body, rod"/>
    <property type="evidence" value="ECO:0007669"/>
    <property type="project" value="UniProtKB-UniRule"/>
</dbReference>
<dbReference type="AlphaFoldDB" id="A0A316D817"/>
<keyword evidence="10" id="KW-1185">Reference proteome</keyword>
<dbReference type="Proteomes" id="UP000245634">
    <property type="component" value="Unassembled WGS sequence"/>
</dbReference>
<comment type="subcellular location">
    <subcellularLocation>
        <location evidence="1 6">Bacterial flagellum basal body</location>
    </subcellularLocation>
</comment>
<evidence type="ECO:0000313" key="9">
    <source>
        <dbReference type="EMBL" id="PWK12717.1"/>
    </source>
</evidence>
<dbReference type="Pfam" id="PF00460">
    <property type="entry name" value="Flg_bb_rod"/>
    <property type="match status" value="1"/>
</dbReference>
<evidence type="ECO:0000259" key="7">
    <source>
        <dbReference type="Pfam" id="PF00460"/>
    </source>
</evidence>
<dbReference type="InterPro" id="IPR010930">
    <property type="entry name" value="Flg_bb/hook_C_dom"/>
</dbReference>
<sequence length="151" mass="16579">MGMFDSINISASGLTAQRLRLDVVSSNISNANTTRGVDGQPYRRQLVTFGERVAPSFQDALNDQLQQAPSQGVRVTQITRDEAPFKLMYDPSHPDAEKNPSSPMYGYVQMPNVDISTEMVDMISASRSYEANITAINSAKSMAMKALEIGR</sequence>
<evidence type="ECO:0000256" key="1">
    <source>
        <dbReference type="ARBA" id="ARBA00004117"/>
    </source>
</evidence>
<reference evidence="9 10" key="1">
    <citation type="submission" date="2018-05" db="EMBL/GenBank/DDBJ databases">
        <title>Genomic Encyclopedia of Type Strains, Phase IV (KMG-IV): sequencing the most valuable type-strain genomes for metagenomic binning, comparative biology and taxonomic classification.</title>
        <authorList>
            <person name="Goeker M."/>
        </authorList>
    </citation>
    <scope>NUCLEOTIDE SEQUENCE [LARGE SCALE GENOMIC DNA]</scope>
    <source>
        <strain evidence="9 10">DSM 18773</strain>
    </source>
</reference>
<dbReference type="PROSITE" id="PS00588">
    <property type="entry name" value="FLAGELLA_BB_ROD"/>
    <property type="match status" value="1"/>
</dbReference>
<dbReference type="InterPro" id="IPR019776">
    <property type="entry name" value="Flagellar_basal_body_rod_CS"/>
</dbReference>
<gene>
    <name evidence="9" type="ORF">C7459_10969</name>
</gene>
<feature type="domain" description="Flagellar basal-body/hook protein C-terminal" evidence="8">
    <location>
        <begin position="106"/>
        <end position="148"/>
    </location>
</feature>
<dbReference type="NCBIfam" id="TIGR01395">
    <property type="entry name" value="FlgC"/>
    <property type="match status" value="1"/>
</dbReference>
<dbReference type="RefSeq" id="WP_109689376.1">
    <property type="nucleotide sequence ID" value="NZ_QGGL01000009.1"/>
</dbReference>